<dbReference type="Proteomes" id="UP000034076">
    <property type="component" value="Unassembled WGS sequence"/>
</dbReference>
<evidence type="ECO:0000313" key="2">
    <source>
        <dbReference type="Proteomes" id="UP000034076"/>
    </source>
</evidence>
<gene>
    <name evidence="1" type="ORF">CHK_1372</name>
</gene>
<dbReference type="InterPro" id="IPR015231">
    <property type="entry name" value="DUF1934"/>
</dbReference>
<dbReference type="AlphaFoldDB" id="A0A0M2NL82"/>
<accession>A0A0M2NL82</accession>
<comment type="caution">
    <text evidence="1">The sequence shown here is derived from an EMBL/GenBank/DDBJ whole genome shotgun (WGS) entry which is preliminary data.</text>
</comment>
<dbReference type="STRING" id="270498.CHK_1372"/>
<dbReference type="Pfam" id="PF09148">
    <property type="entry name" value="DUF1934"/>
    <property type="match status" value="1"/>
</dbReference>
<proteinExistence type="predicted"/>
<sequence length="146" mass="16569">MVMTVTRQNIMVNIRGTQADEQDSNTMELYTEGMLTHSDGKYIIEYDESELSGMGNTKTLLTVEGERVQLKRTGPVETEFVFLKSRVFETAYETPFGMMQMSVLPTQILSDVSEESGKIDLEYVIRIGDQQAVNKLNINYKKIPKA</sequence>
<keyword evidence="2" id="KW-1185">Reference proteome</keyword>
<dbReference type="SUPFAM" id="SSF50814">
    <property type="entry name" value="Lipocalins"/>
    <property type="match status" value="1"/>
</dbReference>
<protein>
    <submittedName>
        <fullName evidence="1">DUF1934 domain-containing protein</fullName>
    </submittedName>
</protein>
<reference evidence="1 2" key="1">
    <citation type="submission" date="2015-04" db="EMBL/GenBank/DDBJ databases">
        <title>Draft genome sequence of bacteremic isolate Catabacter hongkongensis type strain HKU16T.</title>
        <authorList>
            <person name="Lau S.K."/>
            <person name="Teng J.L."/>
            <person name="Huang Y."/>
            <person name="Curreem S.O."/>
            <person name="Tsui S.K."/>
            <person name="Woo P.C."/>
        </authorList>
    </citation>
    <scope>NUCLEOTIDE SEQUENCE [LARGE SCALE GENOMIC DNA]</scope>
    <source>
        <strain evidence="1 2">HKU16</strain>
    </source>
</reference>
<evidence type="ECO:0000313" key="1">
    <source>
        <dbReference type="EMBL" id="KKI50985.1"/>
    </source>
</evidence>
<dbReference type="EMBL" id="LAYJ01000088">
    <property type="protein sequence ID" value="KKI50985.1"/>
    <property type="molecule type" value="Genomic_DNA"/>
</dbReference>
<name>A0A0M2NL82_9FIRM</name>
<dbReference type="Gene3D" id="2.40.128.20">
    <property type="match status" value="1"/>
</dbReference>
<organism evidence="1 2">
    <name type="scientific">Christensenella hongkongensis</name>
    <dbReference type="NCBI Taxonomy" id="270498"/>
    <lineage>
        <taxon>Bacteria</taxon>
        <taxon>Bacillati</taxon>
        <taxon>Bacillota</taxon>
        <taxon>Clostridia</taxon>
        <taxon>Christensenellales</taxon>
        <taxon>Christensenellaceae</taxon>
        <taxon>Christensenella</taxon>
    </lineage>
</organism>
<dbReference type="InterPro" id="IPR012674">
    <property type="entry name" value="Calycin"/>
</dbReference>